<evidence type="ECO:0000313" key="6">
    <source>
        <dbReference type="Proteomes" id="UP001493487"/>
    </source>
</evidence>
<sequence>MKKAAFILLVVILTMGVLSACSSDSAKKGSGSGKDGDVTLTFWKALDADNEEEIWAELIRKFEQAHPNIHVQFLATPWDGWQEKYTSAFAGSNPPDVSYMSEYLIKFAHAGKLHELDSFMSDSEKNRFSKTAIDNGTVNGKLYGVPFIAETSLMFYNKDIFEKEGIAIPQTWDELRAAAKKATKGPDQWGIGGLDILNTISFMVQSGANLFNKEGTSLGFNNPEGIRGLQFMEDLVKRDKVAPPIDFYSSPEQELDAFFKGKIAMMPGSIAFVNSIKTNAPNLQYGAFPAPAGPAEDAGAARALYSGIGLLSIAKASKHPAEAYEFIKFVIDPDNADLFFEPTGFFSALPEANETLFQGDPVMEMAKKSIQTMFVYPASESFAKAIDIVTQMREAVLRNVKTPEQAIKDAAKEFDSTQK</sequence>
<protein>
    <submittedName>
        <fullName evidence="5">ABC transporter substrate-binding protein</fullName>
    </submittedName>
</protein>
<evidence type="ECO:0000256" key="2">
    <source>
        <dbReference type="ARBA" id="ARBA00022448"/>
    </source>
</evidence>
<organism evidence="5 6">
    <name type="scientific">Cohnella silvisoli</name>
    <dbReference type="NCBI Taxonomy" id="2873699"/>
    <lineage>
        <taxon>Bacteria</taxon>
        <taxon>Bacillati</taxon>
        <taxon>Bacillota</taxon>
        <taxon>Bacilli</taxon>
        <taxon>Bacillales</taxon>
        <taxon>Paenibacillaceae</taxon>
        <taxon>Cohnella</taxon>
    </lineage>
</organism>
<keyword evidence="2" id="KW-0813">Transport</keyword>
<dbReference type="Gene3D" id="3.40.190.10">
    <property type="entry name" value="Periplasmic binding protein-like II"/>
    <property type="match status" value="1"/>
</dbReference>
<dbReference type="EMBL" id="JASKHM010000017">
    <property type="protein sequence ID" value="MEQ4485786.1"/>
    <property type="molecule type" value="Genomic_DNA"/>
</dbReference>
<dbReference type="RefSeq" id="WP_232188671.1">
    <property type="nucleotide sequence ID" value="NZ_JAIOAP010000016.1"/>
</dbReference>
<name>A0ABV1L1V1_9BACL</name>
<dbReference type="SUPFAM" id="SSF53850">
    <property type="entry name" value="Periplasmic binding protein-like II"/>
    <property type="match status" value="1"/>
</dbReference>
<dbReference type="PROSITE" id="PS51257">
    <property type="entry name" value="PROKAR_LIPOPROTEIN"/>
    <property type="match status" value="1"/>
</dbReference>
<dbReference type="Pfam" id="PF01547">
    <property type="entry name" value="SBP_bac_1"/>
    <property type="match status" value="1"/>
</dbReference>
<dbReference type="Proteomes" id="UP001493487">
    <property type="component" value="Unassembled WGS sequence"/>
</dbReference>
<feature type="signal peptide" evidence="4">
    <location>
        <begin position="1"/>
        <end position="20"/>
    </location>
</feature>
<evidence type="ECO:0000256" key="1">
    <source>
        <dbReference type="ARBA" id="ARBA00008520"/>
    </source>
</evidence>
<keyword evidence="6" id="KW-1185">Reference proteome</keyword>
<evidence type="ECO:0000256" key="3">
    <source>
        <dbReference type="ARBA" id="ARBA00022729"/>
    </source>
</evidence>
<keyword evidence="3 4" id="KW-0732">Signal</keyword>
<evidence type="ECO:0000256" key="4">
    <source>
        <dbReference type="SAM" id="SignalP"/>
    </source>
</evidence>
<feature type="chain" id="PRO_5046592770" evidence="4">
    <location>
        <begin position="21"/>
        <end position="419"/>
    </location>
</feature>
<evidence type="ECO:0000313" key="5">
    <source>
        <dbReference type="EMBL" id="MEQ4485786.1"/>
    </source>
</evidence>
<comment type="similarity">
    <text evidence="1">Belongs to the bacterial solute-binding protein 1 family.</text>
</comment>
<dbReference type="PANTHER" id="PTHR30061">
    <property type="entry name" value="MALTOSE-BINDING PERIPLASMIC PROTEIN"/>
    <property type="match status" value="1"/>
</dbReference>
<gene>
    <name evidence="5" type="ORF">QJS35_25735</name>
</gene>
<dbReference type="InterPro" id="IPR006059">
    <property type="entry name" value="SBP"/>
</dbReference>
<dbReference type="CDD" id="cd14748">
    <property type="entry name" value="PBP2_UgpB"/>
    <property type="match status" value="1"/>
</dbReference>
<comment type="caution">
    <text evidence="5">The sequence shown here is derived from an EMBL/GenBank/DDBJ whole genome shotgun (WGS) entry which is preliminary data.</text>
</comment>
<reference evidence="5 6" key="1">
    <citation type="journal article" date="2023" name="Genome Announc.">
        <title>Pan-Genome Analyses of the Genus Cohnella and Proposal of the Novel Species Cohnella silvisoli sp. nov., Isolated from Forest Soil.</title>
        <authorList>
            <person name="Wang C."/>
            <person name="Mao L."/>
            <person name="Bao G."/>
            <person name="Zhu H."/>
        </authorList>
    </citation>
    <scope>NUCLEOTIDE SEQUENCE [LARGE SCALE GENOMIC DNA]</scope>
    <source>
        <strain evidence="5 6">NL03-T5-1</strain>
    </source>
</reference>
<accession>A0ABV1L1V1</accession>
<dbReference type="PANTHER" id="PTHR30061:SF50">
    <property type="entry name" value="MALTOSE_MALTODEXTRIN-BINDING PERIPLASMIC PROTEIN"/>
    <property type="match status" value="1"/>
</dbReference>
<proteinExistence type="inferred from homology"/>